<accession>A0ABW8AS35</accession>
<protein>
    <recommendedName>
        <fullName evidence="4">Integral membrane protein</fullName>
    </recommendedName>
</protein>
<organism evidence="2 3">
    <name type="scientific">Spongisporangium articulatum</name>
    <dbReference type="NCBI Taxonomy" id="3362603"/>
    <lineage>
        <taxon>Bacteria</taxon>
        <taxon>Bacillati</taxon>
        <taxon>Actinomycetota</taxon>
        <taxon>Actinomycetes</taxon>
        <taxon>Kineosporiales</taxon>
        <taxon>Kineosporiaceae</taxon>
        <taxon>Spongisporangium</taxon>
    </lineage>
</organism>
<reference evidence="2 3" key="1">
    <citation type="submission" date="2024-10" db="EMBL/GenBank/DDBJ databases">
        <title>The Natural Products Discovery Center: Release of the First 8490 Sequenced Strains for Exploring Actinobacteria Biosynthetic Diversity.</title>
        <authorList>
            <person name="Kalkreuter E."/>
            <person name="Kautsar S.A."/>
            <person name="Yang D."/>
            <person name="Bader C.D."/>
            <person name="Teijaro C.N."/>
            <person name="Fluegel L."/>
            <person name="Davis C.M."/>
            <person name="Simpson J.R."/>
            <person name="Lauterbach L."/>
            <person name="Steele A.D."/>
            <person name="Gui C."/>
            <person name="Meng S."/>
            <person name="Li G."/>
            <person name="Viehrig K."/>
            <person name="Ye F."/>
            <person name="Su P."/>
            <person name="Kiefer A.F."/>
            <person name="Nichols A."/>
            <person name="Cepeda A.J."/>
            <person name="Yan W."/>
            <person name="Fan B."/>
            <person name="Jiang Y."/>
            <person name="Adhikari A."/>
            <person name="Zheng C.-J."/>
            <person name="Schuster L."/>
            <person name="Cowan T.M."/>
            <person name="Smanski M.J."/>
            <person name="Chevrette M.G."/>
            <person name="De Carvalho L.P.S."/>
            <person name="Shen B."/>
        </authorList>
    </citation>
    <scope>NUCLEOTIDE SEQUENCE [LARGE SCALE GENOMIC DNA]</scope>
    <source>
        <strain evidence="2 3">NPDC049639</strain>
    </source>
</reference>
<feature type="transmembrane region" description="Helical" evidence="1">
    <location>
        <begin position="69"/>
        <end position="88"/>
    </location>
</feature>
<keyword evidence="1" id="KW-1133">Transmembrane helix</keyword>
<name>A0ABW8AS35_9ACTN</name>
<keyword evidence="3" id="KW-1185">Reference proteome</keyword>
<dbReference type="Proteomes" id="UP001612915">
    <property type="component" value="Unassembled WGS sequence"/>
</dbReference>
<dbReference type="RefSeq" id="WP_398282651.1">
    <property type="nucleotide sequence ID" value="NZ_JBITLV010000005.1"/>
</dbReference>
<sequence>MRDSLGLTTLLYALGLGAALAGTAVRGRPRPPALVAGLGMLELAVVVQGVLDGVALVSGDHGPEVATNVGYLLTSVAVLPICATGVRWDDGRWGNAALAVGCLLVAVVSVRLHVTLGTSHA</sequence>
<comment type="caution">
    <text evidence="2">The sequence shown here is derived from an EMBL/GenBank/DDBJ whole genome shotgun (WGS) entry which is preliminary data.</text>
</comment>
<feature type="transmembrane region" description="Helical" evidence="1">
    <location>
        <begin position="37"/>
        <end position="57"/>
    </location>
</feature>
<gene>
    <name evidence="2" type="ORF">ACIB24_16625</name>
</gene>
<evidence type="ECO:0008006" key="4">
    <source>
        <dbReference type="Google" id="ProtNLM"/>
    </source>
</evidence>
<evidence type="ECO:0000256" key="1">
    <source>
        <dbReference type="SAM" id="Phobius"/>
    </source>
</evidence>
<evidence type="ECO:0000313" key="2">
    <source>
        <dbReference type="EMBL" id="MFI7588697.1"/>
    </source>
</evidence>
<proteinExistence type="predicted"/>
<keyword evidence="1" id="KW-0812">Transmembrane</keyword>
<evidence type="ECO:0000313" key="3">
    <source>
        <dbReference type="Proteomes" id="UP001612915"/>
    </source>
</evidence>
<dbReference type="EMBL" id="JBITLV010000005">
    <property type="protein sequence ID" value="MFI7588697.1"/>
    <property type="molecule type" value="Genomic_DNA"/>
</dbReference>
<feature type="transmembrane region" description="Helical" evidence="1">
    <location>
        <begin position="94"/>
        <end position="114"/>
    </location>
</feature>
<keyword evidence="1" id="KW-0472">Membrane</keyword>